<reference evidence="2 3" key="1">
    <citation type="submission" date="2015-11" db="EMBL/GenBank/DDBJ databases">
        <title>Exploring the genomic traits of fungus-feeding bacterial genus Collimonas.</title>
        <authorList>
            <person name="Song C."/>
            <person name="Schmidt R."/>
            <person name="de Jager V."/>
            <person name="Krzyzanowska D."/>
            <person name="Jongedijk E."/>
            <person name="Cankar K."/>
            <person name="Beekwilder J."/>
            <person name="van Veen A."/>
            <person name="de Boer W."/>
            <person name="van Veen J.A."/>
            <person name="Garbeva P."/>
        </authorList>
    </citation>
    <scope>NUCLEOTIDE SEQUENCE [LARGE SCALE GENOMIC DNA]</scope>
    <source>
        <strain evidence="2 3">Ter91</strain>
    </source>
</reference>
<dbReference type="AlphaFoldDB" id="A0A127PXA2"/>
<dbReference type="STRING" id="279113.CPter91_0081"/>
<dbReference type="PANTHER" id="PTHR48079">
    <property type="entry name" value="PROTEIN YEEZ"/>
    <property type="match status" value="1"/>
</dbReference>
<dbReference type="Gene3D" id="3.40.50.720">
    <property type="entry name" value="NAD(P)-binding Rossmann-like Domain"/>
    <property type="match status" value="1"/>
</dbReference>
<protein>
    <submittedName>
        <fullName evidence="2">Short chain dehydrogenase family protein</fullName>
    </submittedName>
</protein>
<dbReference type="GO" id="GO:0004029">
    <property type="term" value="F:aldehyde dehydrogenase (NAD+) activity"/>
    <property type="evidence" value="ECO:0007669"/>
    <property type="project" value="TreeGrafter"/>
</dbReference>
<dbReference type="EMBL" id="CP013234">
    <property type="protein sequence ID" value="AMP02480.1"/>
    <property type="molecule type" value="Genomic_DNA"/>
</dbReference>
<sequence>MQQPTSVNPATSATPPASRKIALVLGATGGIGNAMAQKLLQRGWEVRALHRRAAQTAAADSSGIDWRQGDAMQQADVAAAAEGAAIIVHAVNPPGYRNWGQLVLPMIDNSIAAARVSGARIILPGTVYNYGADAFPDLSESSPQNPVTRKGAIRVQMEQRLRSAAQAGVRSLVVRAGDFFGPHMANAWLSQGMLKPGQPVTAVTYPGKRGIGHQWAYLPDVAETMMQLVEREEALAAFDTFHMQGHWDADGTRMVGAIGRAAGRADLKVKSFPWWLLPALAPFVPVMREMREMAYLWRQPLRMNNRRLLKVLGSEPHTGWDQAMHSTLAGMGCIKE</sequence>
<name>A0A127PXA2_9BURK</name>
<dbReference type="InterPro" id="IPR051783">
    <property type="entry name" value="NAD(P)-dependent_oxidoreduct"/>
</dbReference>
<proteinExistence type="predicted"/>
<dbReference type="Proteomes" id="UP000074561">
    <property type="component" value="Chromosome"/>
</dbReference>
<dbReference type="KEGG" id="cpra:CPter91_0081"/>
<evidence type="ECO:0000313" key="3">
    <source>
        <dbReference type="Proteomes" id="UP000074561"/>
    </source>
</evidence>
<feature type="domain" description="NAD-dependent epimerase/dehydratase" evidence="1">
    <location>
        <begin position="22"/>
        <end position="235"/>
    </location>
</feature>
<evidence type="ECO:0000313" key="2">
    <source>
        <dbReference type="EMBL" id="AMP02480.1"/>
    </source>
</evidence>
<organism evidence="2 3">
    <name type="scientific">Collimonas pratensis</name>
    <dbReference type="NCBI Taxonomy" id="279113"/>
    <lineage>
        <taxon>Bacteria</taxon>
        <taxon>Pseudomonadati</taxon>
        <taxon>Pseudomonadota</taxon>
        <taxon>Betaproteobacteria</taxon>
        <taxon>Burkholderiales</taxon>
        <taxon>Oxalobacteraceae</taxon>
        <taxon>Collimonas</taxon>
    </lineage>
</organism>
<dbReference type="InterPro" id="IPR036291">
    <property type="entry name" value="NAD(P)-bd_dom_sf"/>
</dbReference>
<dbReference type="PATRIC" id="fig|279113.9.peg.81"/>
<dbReference type="PANTHER" id="PTHR48079:SF6">
    <property type="entry name" value="NAD(P)-BINDING DOMAIN-CONTAINING PROTEIN-RELATED"/>
    <property type="match status" value="1"/>
</dbReference>
<dbReference type="GO" id="GO:0005737">
    <property type="term" value="C:cytoplasm"/>
    <property type="evidence" value="ECO:0007669"/>
    <property type="project" value="TreeGrafter"/>
</dbReference>
<dbReference type="InterPro" id="IPR001509">
    <property type="entry name" value="Epimerase_deHydtase"/>
</dbReference>
<evidence type="ECO:0000259" key="1">
    <source>
        <dbReference type="Pfam" id="PF01370"/>
    </source>
</evidence>
<dbReference type="Pfam" id="PF01370">
    <property type="entry name" value="Epimerase"/>
    <property type="match status" value="1"/>
</dbReference>
<accession>A0A127PXA2</accession>
<gene>
    <name evidence="2" type="ORF">CPter91_0081</name>
</gene>
<dbReference type="OrthoDB" id="112777at2"/>
<dbReference type="RefSeq" id="WP_061935465.1">
    <property type="nucleotide sequence ID" value="NZ_CP013234.1"/>
</dbReference>
<dbReference type="SUPFAM" id="SSF51735">
    <property type="entry name" value="NAD(P)-binding Rossmann-fold domains"/>
    <property type="match status" value="1"/>
</dbReference>